<keyword evidence="6" id="KW-1185">Reference proteome</keyword>
<gene>
    <name evidence="5" type="ORF">GCM10011365_18900</name>
</gene>
<dbReference type="InterPro" id="IPR009061">
    <property type="entry name" value="DNA-bd_dom_put_sf"/>
</dbReference>
<evidence type="ECO:0000256" key="2">
    <source>
        <dbReference type="ARBA" id="ARBA00023125"/>
    </source>
</evidence>
<dbReference type="PANTHER" id="PTHR30204">
    <property type="entry name" value="REDOX-CYCLING DRUG-SENSING TRANSCRIPTIONAL ACTIVATOR SOXR"/>
    <property type="match status" value="1"/>
</dbReference>
<dbReference type="InterPro" id="IPR000551">
    <property type="entry name" value="MerR-type_HTH_dom"/>
</dbReference>
<dbReference type="PROSITE" id="PS50937">
    <property type="entry name" value="HTH_MERR_2"/>
    <property type="match status" value="1"/>
</dbReference>
<sequence length="141" mass="16424">MKVSELAQKLQTTAETVRYYTRLKYLKPTVNPVNGYKLYGVKDRHRMSFILSARMLGFTVKDIGLILKKSDKGKTPCPLVRELIELRIDEINSQLEKTIALRNTMEKAIKQWRNEPDREPTGNSICILIENYDEYDIKSNE</sequence>
<reference evidence="5" key="1">
    <citation type="journal article" date="2014" name="Int. J. Syst. Evol. Microbiol.">
        <title>Complete genome sequence of Corynebacterium casei LMG S-19264T (=DSM 44701T), isolated from a smear-ripened cheese.</title>
        <authorList>
            <consortium name="US DOE Joint Genome Institute (JGI-PGF)"/>
            <person name="Walter F."/>
            <person name="Albersmeier A."/>
            <person name="Kalinowski J."/>
            <person name="Ruckert C."/>
        </authorList>
    </citation>
    <scope>NUCLEOTIDE SEQUENCE</scope>
    <source>
        <strain evidence="5">CGMCC 1.12181</strain>
    </source>
</reference>
<dbReference type="SUPFAM" id="SSF46955">
    <property type="entry name" value="Putative DNA-binding domain"/>
    <property type="match status" value="1"/>
</dbReference>
<reference evidence="5" key="2">
    <citation type="submission" date="2020-09" db="EMBL/GenBank/DDBJ databases">
        <authorList>
            <person name="Sun Q."/>
            <person name="Zhou Y."/>
        </authorList>
    </citation>
    <scope>NUCLEOTIDE SEQUENCE</scope>
    <source>
        <strain evidence="5">CGMCC 1.12181</strain>
    </source>
</reference>
<dbReference type="InterPro" id="IPR047057">
    <property type="entry name" value="MerR_fam"/>
</dbReference>
<evidence type="ECO:0000313" key="5">
    <source>
        <dbReference type="EMBL" id="GGF97693.1"/>
    </source>
</evidence>
<dbReference type="SMART" id="SM00422">
    <property type="entry name" value="HTH_MERR"/>
    <property type="match status" value="1"/>
</dbReference>
<protein>
    <recommendedName>
        <fullName evidence="4">HTH merR-type domain-containing protein</fullName>
    </recommendedName>
</protein>
<dbReference type="GO" id="GO:0003700">
    <property type="term" value="F:DNA-binding transcription factor activity"/>
    <property type="evidence" value="ECO:0007669"/>
    <property type="project" value="InterPro"/>
</dbReference>
<dbReference type="PANTHER" id="PTHR30204:SF94">
    <property type="entry name" value="HEAVY METAL-DEPENDENT TRANSCRIPTIONAL REGULATOR HI_0293-RELATED"/>
    <property type="match status" value="1"/>
</dbReference>
<keyword evidence="2" id="KW-0238">DNA-binding</keyword>
<dbReference type="Proteomes" id="UP000605253">
    <property type="component" value="Unassembled WGS sequence"/>
</dbReference>
<accession>A0A917FS52</accession>
<dbReference type="Pfam" id="PF00376">
    <property type="entry name" value="MerR"/>
    <property type="match status" value="1"/>
</dbReference>
<dbReference type="InterPro" id="IPR015358">
    <property type="entry name" value="Tscrpt_reg_MerR_DNA-bd"/>
</dbReference>
<name>A0A917FS52_9GAMM</name>
<dbReference type="Pfam" id="PF09278">
    <property type="entry name" value="MerR-DNA-bind"/>
    <property type="match status" value="1"/>
</dbReference>
<keyword evidence="3" id="KW-0804">Transcription</keyword>
<evidence type="ECO:0000256" key="1">
    <source>
        <dbReference type="ARBA" id="ARBA00023015"/>
    </source>
</evidence>
<dbReference type="RefSeq" id="WP_188365492.1">
    <property type="nucleotide sequence ID" value="NZ_BAABJF010000022.1"/>
</dbReference>
<dbReference type="AlphaFoldDB" id="A0A917FS52"/>
<dbReference type="EMBL" id="BMEO01000008">
    <property type="protein sequence ID" value="GGF97693.1"/>
    <property type="molecule type" value="Genomic_DNA"/>
</dbReference>
<dbReference type="GO" id="GO:0003677">
    <property type="term" value="F:DNA binding"/>
    <property type="evidence" value="ECO:0007669"/>
    <property type="project" value="UniProtKB-KW"/>
</dbReference>
<keyword evidence="1" id="KW-0805">Transcription regulation</keyword>
<comment type="caution">
    <text evidence="5">The sequence shown here is derived from an EMBL/GenBank/DDBJ whole genome shotgun (WGS) entry which is preliminary data.</text>
</comment>
<feature type="domain" description="HTH merR-type" evidence="4">
    <location>
        <begin position="1"/>
        <end position="69"/>
    </location>
</feature>
<evidence type="ECO:0000259" key="4">
    <source>
        <dbReference type="PROSITE" id="PS50937"/>
    </source>
</evidence>
<evidence type="ECO:0000313" key="6">
    <source>
        <dbReference type="Proteomes" id="UP000605253"/>
    </source>
</evidence>
<evidence type="ECO:0000256" key="3">
    <source>
        <dbReference type="ARBA" id="ARBA00023163"/>
    </source>
</evidence>
<proteinExistence type="predicted"/>
<organism evidence="5 6">
    <name type="scientific">Marinicella pacifica</name>
    <dbReference type="NCBI Taxonomy" id="1171543"/>
    <lineage>
        <taxon>Bacteria</taxon>
        <taxon>Pseudomonadati</taxon>
        <taxon>Pseudomonadota</taxon>
        <taxon>Gammaproteobacteria</taxon>
        <taxon>Lysobacterales</taxon>
        <taxon>Marinicellaceae</taxon>
        <taxon>Marinicella</taxon>
    </lineage>
</organism>
<dbReference type="Gene3D" id="1.10.1660.10">
    <property type="match status" value="1"/>
</dbReference>